<sequence>MSEQIAEQNSTPNTTQGTAKPASRGLLAILDSRFTPPVFITLILLAGHLSFGMLESYQKTLLAIAASIVTELVLGRFFMGKWPHLASAYITGISVGILVRSPAYWPFALGAMISITSKYLLRYKGRHLWNPSNLGISALLFLAGDIVASLSIQWGNFLLPIFVIWALGSVIIWRLRRFHITATYAFFFLAFAFLRSYMLGVPWQSEIAPITSPEYQLFMFFMITDPKTTVKSKRGQCIVVFMVALVEMLMRLDRVIYAPFYALFFVGPAALLIEMWWQSRRVQMAGTPA</sequence>
<keyword evidence="4" id="KW-1185">Reference proteome</keyword>
<dbReference type="AlphaFoldDB" id="A0A916W4R7"/>
<evidence type="ECO:0000313" key="3">
    <source>
        <dbReference type="EMBL" id="GGA65421.1"/>
    </source>
</evidence>
<feature type="transmembrane region" description="Helical" evidence="2">
    <location>
        <begin position="61"/>
        <end position="79"/>
    </location>
</feature>
<keyword evidence="2" id="KW-1133">Transmembrane helix</keyword>
<comment type="caution">
    <text evidence="3">The sequence shown here is derived from an EMBL/GenBank/DDBJ whole genome shotgun (WGS) entry which is preliminary data.</text>
</comment>
<feature type="region of interest" description="Disordered" evidence="1">
    <location>
        <begin position="1"/>
        <end position="20"/>
    </location>
</feature>
<feature type="transmembrane region" description="Helical" evidence="2">
    <location>
        <begin position="157"/>
        <end position="175"/>
    </location>
</feature>
<feature type="transmembrane region" description="Helical" evidence="2">
    <location>
        <begin position="182"/>
        <end position="201"/>
    </location>
</feature>
<evidence type="ECO:0000256" key="2">
    <source>
        <dbReference type="SAM" id="Phobius"/>
    </source>
</evidence>
<proteinExistence type="predicted"/>
<dbReference type="EMBL" id="BMJB01000001">
    <property type="protein sequence ID" value="GGA65421.1"/>
    <property type="molecule type" value="Genomic_DNA"/>
</dbReference>
<reference evidence="3" key="2">
    <citation type="submission" date="2020-09" db="EMBL/GenBank/DDBJ databases">
        <authorList>
            <person name="Sun Q."/>
            <person name="Zhou Y."/>
        </authorList>
    </citation>
    <scope>NUCLEOTIDE SEQUENCE</scope>
    <source>
        <strain evidence="3">CGMCC 1.15447</strain>
    </source>
</reference>
<dbReference type="RefSeq" id="WP_229668796.1">
    <property type="nucleotide sequence ID" value="NZ_BMJB01000001.1"/>
</dbReference>
<keyword evidence="2" id="KW-0812">Transmembrane</keyword>
<gene>
    <name evidence="3" type="ORF">GCM10011507_16260</name>
</gene>
<accession>A0A916W4R7</accession>
<evidence type="ECO:0000313" key="4">
    <source>
        <dbReference type="Proteomes" id="UP000648801"/>
    </source>
</evidence>
<feature type="transmembrane region" description="Helical" evidence="2">
    <location>
        <begin position="34"/>
        <end position="54"/>
    </location>
</feature>
<organism evidence="3 4">
    <name type="scientific">Edaphobacter acidisoli</name>
    <dbReference type="NCBI Taxonomy" id="2040573"/>
    <lineage>
        <taxon>Bacteria</taxon>
        <taxon>Pseudomonadati</taxon>
        <taxon>Acidobacteriota</taxon>
        <taxon>Terriglobia</taxon>
        <taxon>Terriglobales</taxon>
        <taxon>Acidobacteriaceae</taxon>
        <taxon>Edaphobacter</taxon>
    </lineage>
</organism>
<reference evidence="3" key="1">
    <citation type="journal article" date="2014" name="Int. J. Syst. Evol. Microbiol.">
        <title>Complete genome sequence of Corynebacterium casei LMG S-19264T (=DSM 44701T), isolated from a smear-ripened cheese.</title>
        <authorList>
            <consortium name="US DOE Joint Genome Institute (JGI-PGF)"/>
            <person name="Walter F."/>
            <person name="Albersmeier A."/>
            <person name="Kalinowski J."/>
            <person name="Ruckert C."/>
        </authorList>
    </citation>
    <scope>NUCLEOTIDE SEQUENCE</scope>
    <source>
        <strain evidence="3">CGMCC 1.15447</strain>
    </source>
</reference>
<keyword evidence="2" id="KW-0472">Membrane</keyword>
<protein>
    <submittedName>
        <fullName evidence="3">Uncharacterized protein</fullName>
    </submittedName>
</protein>
<feature type="transmembrane region" description="Helical" evidence="2">
    <location>
        <begin position="133"/>
        <end position="151"/>
    </location>
</feature>
<feature type="transmembrane region" description="Helical" evidence="2">
    <location>
        <begin position="258"/>
        <end position="277"/>
    </location>
</feature>
<evidence type="ECO:0000256" key="1">
    <source>
        <dbReference type="SAM" id="MobiDB-lite"/>
    </source>
</evidence>
<feature type="compositionally biased region" description="Polar residues" evidence="1">
    <location>
        <begin position="1"/>
        <end position="18"/>
    </location>
</feature>
<dbReference type="Proteomes" id="UP000648801">
    <property type="component" value="Unassembled WGS sequence"/>
</dbReference>
<name>A0A916W4R7_9BACT</name>